<dbReference type="STRING" id="70415.A0A5S6QXR3"/>
<keyword evidence="3 5" id="KW-0694">RNA-binding</keyword>
<evidence type="ECO:0000259" key="7">
    <source>
        <dbReference type="PROSITE" id="PS50102"/>
    </source>
</evidence>
<dbReference type="Gene3D" id="3.30.70.330">
    <property type="match status" value="3"/>
</dbReference>
<dbReference type="SMART" id="SM00360">
    <property type="entry name" value="RRM"/>
    <property type="match status" value="3"/>
</dbReference>
<dbReference type="Pfam" id="PF00076">
    <property type="entry name" value="RRM_1"/>
    <property type="match status" value="3"/>
</dbReference>
<protein>
    <submittedName>
        <fullName evidence="9">RRM domain-containing protein</fullName>
    </submittedName>
</protein>
<dbReference type="CDD" id="cd12414">
    <property type="entry name" value="RRM2_RBM28_like"/>
    <property type="match status" value="1"/>
</dbReference>
<dbReference type="CDD" id="cd12416">
    <property type="entry name" value="RRM4_RBM28_like"/>
    <property type="match status" value="1"/>
</dbReference>
<proteinExistence type="predicted"/>
<name>A0A5S6QXR3_TRIMR</name>
<dbReference type="WBParaSite" id="TMUE_3000011677.1">
    <property type="protein sequence ID" value="TMUE_3000011677.1"/>
    <property type="gene ID" value="WBGene00295623"/>
</dbReference>
<dbReference type="SUPFAM" id="SSF54928">
    <property type="entry name" value="RNA-binding domain, RBD"/>
    <property type="match status" value="3"/>
</dbReference>
<feature type="domain" description="RRM" evidence="7">
    <location>
        <begin position="185"/>
        <end position="265"/>
    </location>
</feature>
<evidence type="ECO:0000256" key="5">
    <source>
        <dbReference type="PROSITE-ProRule" id="PRU00176"/>
    </source>
</evidence>
<dbReference type="PANTHER" id="PTHR48039:SF5">
    <property type="entry name" value="RNA-BINDING PROTEIN 28"/>
    <property type="match status" value="1"/>
</dbReference>
<feature type="region of interest" description="Disordered" evidence="6">
    <location>
        <begin position="147"/>
        <end position="171"/>
    </location>
</feature>
<dbReference type="InterPro" id="IPR012677">
    <property type="entry name" value="Nucleotide-bd_a/b_plait_sf"/>
</dbReference>
<dbReference type="GO" id="GO:0003729">
    <property type="term" value="F:mRNA binding"/>
    <property type="evidence" value="ECO:0007669"/>
    <property type="project" value="TreeGrafter"/>
</dbReference>
<evidence type="ECO:0000256" key="1">
    <source>
        <dbReference type="ARBA" id="ARBA00004123"/>
    </source>
</evidence>
<reference evidence="9" key="1">
    <citation type="submission" date="2019-12" db="UniProtKB">
        <authorList>
            <consortium name="WormBaseParasite"/>
        </authorList>
    </citation>
    <scope>IDENTIFICATION</scope>
</reference>
<comment type="subcellular location">
    <subcellularLocation>
        <location evidence="1">Nucleus</location>
    </subcellularLocation>
</comment>
<evidence type="ECO:0000313" key="8">
    <source>
        <dbReference type="Proteomes" id="UP000046395"/>
    </source>
</evidence>
<accession>A0A5S6QXR3</accession>
<keyword evidence="4" id="KW-0539">Nucleus</keyword>
<dbReference type="AlphaFoldDB" id="A0A5S6QXR3"/>
<dbReference type="Proteomes" id="UP000046395">
    <property type="component" value="Unassembled WGS sequence"/>
</dbReference>
<keyword evidence="8" id="KW-1185">Reference proteome</keyword>
<dbReference type="FunFam" id="3.30.70.330:FF:000182">
    <property type="entry name" value="RNA-binding motif protein 28"/>
    <property type="match status" value="1"/>
</dbReference>
<feature type="domain" description="RRM" evidence="7">
    <location>
        <begin position="22"/>
        <end position="98"/>
    </location>
</feature>
<evidence type="ECO:0000256" key="4">
    <source>
        <dbReference type="ARBA" id="ARBA00023242"/>
    </source>
</evidence>
<dbReference type="InterPro" id="IPR000504">
    <property type="entry name" value="RRM_dom"/>
</dbReference>
<dbReference type="SMART" id="SM00361">
    <property type="entry name" value="RRM_1"/>
    <property type="match status" value="2"/>
</dbReference>
<keyword evidence="2" id="KW-0677">Repeat</keyword>
<dbReference type="PROSITE" id="PS50102">
    <property type="entry name" value="RRM"/>
    <property type="match status" value="3"/>
</dbReference>
<dbReference type="PANTHER" id="PTHR48039">
    <property type="entry name" value="RNA-BINDING MOTIF PROTEIN 14B"/>
    <property type="match status" value="1"/>
</dbReference>
<organism evidence="8 9">
    <name type="scientific">Trichuris muris</name>
    <name type="common">Mouse whipworm</name>
    <dbReference type="NCBI Taxonomy" id="70415"/>
    <lineage>
        <taxon>Eukaryota</taxon>
        <taxon>Metazoa</taxon>
        <taxon>Ecdysozoa</taxon>
        <taxon>Nematoda</taxon>
        <taxon>Enoplea</taxon>
        <taxon>Dorylaimia</taxon>
        <taxon>Trichinellida</taxon>
        <taxon>Trichuridae</taxon>
        <taxon>Trichuris</taxon>
    </lineage>
</organism>
<feature type="domain" description="RRM" evidence="7">
    <location>
        <begin position="337"/>
        <end position="429"/>
    </location>
</feature>
<dbReference type="GO" id="GO:0005730">
    <property type="term" value="C:nucleolus"/>
    <property type="evidence" value="ECO:0007669"/>
    <property type="project" value="TreeGrafter"/>
</dbReference>
<evidence type="ECO:0000256" key="2">
    <source>
        <dbReference type="ARBA" id="ARBA00022737"/>
    </source>
</evidence>
<dbReference type="CDD" id="cd12415">
    <property type="entry name" value="RRM3_RBM28_like"/>
    <property type="match status" value="1"/>
</dbReference>
<sequence length="566" mass="64703">MDAAADKRLKKEELKLRKMRRWRLVVRNLPFSVTEETVKEVFSPFGRISEIRLPMKDGHAAGFAFVQYINFPDAVRALKNMNAKLVQNRPVAIDWAVPKETYVAALIEEKCKTENSQVESRVLKKLESSGVLDDSSIEPIKLKSAKRVQETVDSEESAEPPGKKPRHKTQQAARKVVDAGISDGRTLFIRNLSFEVTDEQLKEFFVKYGIVKYALVCRYKGTNHSKGTAFVQFKEKASADRCLQVANNGLLTIGSSAVSLCLAVSREDLNRMKERKAQDAAKKPKDVRNLNLLAHSIIDKESPHAESMSAADKRRRERIELANRLKLRNLNIFVSTCRLVVHNLPLTLMDNQLKSICYKAVGKQGAHIKECRIMRDLNRVNSDNVARSLGYGFVEFTEHEHALCCLKALNNNPDIFTDEKRPIVEFSLENKLIIDMKKQRQERAKTKQKAAMASRIGTSTDENVKSVRKSARSIEAARRAEKRKQRRLFFTNRAEWHVHKKRQMATKKLGKSRLRKSVLNKKEDKQVTAEPIAAVKKKSHKVKSTNEAFVKSHKAFPDRVKRWYDE</sequence>
<dbReference type="InterPro" id="IPR035979">
    <property type="entry name" value="RBD_domain_sf"/>
</dbReference>
<evidence type="ECO:0000256" key="3">
    <source>
        <dbReference type="ARBA" id="ARBA00022884"/>
    </source>
</evidence>
<evidence type="ECO:0000313" key="9">
    <source>
        <dbReference type="WBParaSite" id="TMUE_3000011677.1"/>
    </source>
</evidence>
<evidence type="ECO:0000256" key="6">
    <source>
        <dbReference type="SAM" id="MobiDB-lite"/>
    </source>
</evidence>
<dbReference type="InterPro" id="IPR003954">
    <property type="entry name" value="RRM_euk-type"/>
</dbReference>
<dbReference type="InterPro" id="IPR051945">
    <property type="entry name" value="RRM_MRD1_RNA_proc_ribogen"/>
</dbReference>